<gene>
    <name evidence="8" type="ORF">C5Q96_05050</name>
</gene>
<evidence type="ECO:0000256" key="1">
    <source>
        <dbReference type="ARBA" id="ARBA00004651"/>
    </source>
</evidence>
<dbReference type="Gene3D" id="2.30.30.60">
    <property type="match status" value="1"/>
</dbReference>
<feature type="transmembrane region" description="Helical" evidence="4">
    <location>
        <begin position="50"/>
        <end position="70"/>
    </location>
</feature>
<feature type="transmembrane region" description="Helical" evidence="4">
    <location>
        <begin position="76"/>
        <end position="95"/>
    </location>
</feature>
<feature type="transmembrane region" description="Helical" evidence="4">
    <location>
        <begin position="12"/>
        <end position="30"/>
    </location>
</feature>
<comment type="similarity">
    <text evidence="2">Belongs to the MscS (TC 1.A.23) family.</text>
</comment>
<sequence>MDIIVKMVTSAQFISSIVIILVTIIATLVIEHTHKLYVKKTNNTVQMNAIVRSTFRLMKTVTWIIAALAVLEVNNIRVTSIIAGVGVAGAVFGMAMQDVFKDVLMGMHIINDKAFKVGDVIKIDDDEGIVTLFTLQTTQYTSLNTGDNVTICNRNITKVGITNGVYDIDIGLRYDEDPEHVREVLTDCAKKIKAIKGIKNSEYLAVQSFDATSAIYRIRYWCKPKDKWVTRRAAMGVLQKCLLESDIVLPYSQLDVHVNDSDGK</sequence>
<dbReference type="Gene3D" id="3.30.70.100">
    <property type="match status" value="1"/>
</dbReference>
<keyword evidence="9" id="KW-1185">Reference proteome</keyword>
<evidence type="ECO:0000256" key="4">
    <source>
        <dbReference type="SAM" id="Phobius"/>
    </source>
</evidence>
<keyword evidence="4" id="KW-0472">Membrane</keyword>
<comment type="subcellular location">
    <subcellularLocation>
        <location evidence="1">Cell membrane</location>
        <topology evidence="1">Multi-pass membrane protein</topology>
    </subcellularLocation>
</comment>
<evidence type="ECO:0000256" key="2">
    <source>
        <dbReference type="ARBA" id="ARBA00008017"/>
    </source>
</evidence>
<evidence type="ECO:0008006" key="10">
    <source>
        <dbReference type="Google" id="ProtNLM"/>
    </source>
</evidence>
<dbReference type="KEGG" id="mdv:C5Q96_05050"/>
<evidence type="ECO:0000256" key="3">
    <source>
        <dbReference type="ARBA" id="ARBA00022475"/>
    </source>
</evidence>
<dbReference type="InterPro" id="IPR045276">
    <property type="entry name" value="YbiO_bact"/>
</dbReference>
<dbReference type="Pfam" id="PF00924">
    <property type="entry name" value="MS_channel_2nd"/>
    <property type="match status" value="1"/>
</dbReference>
<dbReference type="Pfam" id="PF21088">
    <property type="entry name" value="MS_channel_1st"/>
    <property type="match status" value="1"/>
</dbReference>
<feature type="domain" description="Mechanosensitive ion channel MscS C-terminal" evidence="6">
    <location>
        <begin position="168"/>
        <end position="247"/>
    </location>
</feature>
<dbReference type="InterPro" id="IPR023408">
    <property type="entry name" value="MscS_beta-dom_sf"/>
</dbReference>
<dbReference type="InterPro" id="IPR011066">
    <property type="entry name" value="MscS_channel_C_sf"/>
</dbReference>
<name>A0A2S0L4N9_9FIRM</name>
<dbReference type="InterPro" id="IPR049278">
    <property type="entry name" value="MS_channel_C"/>
</dbReference>
<dbReference type="Gene3D" id="1.10.287.1260">
    <property type="match status" value="1"/>
</dbReference>
<keyword evidence="3" id="KW-1003">Cell membrane</keyword>
<dbReference type="InterPro" id="IPR011014">
    <property type="entry name" value="MscS_channel_TM-2"/>
</dbReference>
<dbReference type="GO" id="GO:0005886">
    <property type="term" value="C:plasma membrane"/>
    <property type="evidence" value="ECO:0007669"/>
    <property type="project" value="UniProtKB-SubCell"/>
</dbReference>
<dbReference type="PANTHER" id="PTHR30460:SF0">
    <property type="entry name" value="MODERATE CONDUCTANCE MECHANOSENSITIVE CHANNEL YBIO"/>
    <property type="match status" value="1"/>
</dbReference>
<dbReference type="InterPro" id="IPR006685">
    <property type="entry name" value="MscS_channel_2nd"/>
</dbReference>
<evidence type="ECO:0000259" key="7">
    <source>
        <dbReference type="Pfam" id="PF21088"/>
    </source>
</evidence>
<dbReference type="Pfam" id="PF21082">
    <property type="entry name" value="MS_channel_3rd"/>
    <property type="match status" value="1"/>
</dbReference>
<reference evidence="9" key="1">
    <citation type="submission" date="2018-02" db="EMBL/GenBank/DDBJ databases">
        <authorList>
            <person name="Holder M.E."/>
            <person name="Ajami N.J."/>
            <person name="Petrosino J.F."/>
        </authorList>
    </citation>
    <scope>NUCLEOTIDE SEQUENCE [LARGE SCALE GENOMIC DNA]</scope>
    <source>
        <strain evidence="9">CCUG 47132</strain>
    </source>
</reference>
<organism evidence="8 9">
    <name type="scientific">Mogibacterium diversum</name>
    <dbReference type="NCBI Taxonomy" id="114527"/>
    <lineage>
        <taxon>Bacteria</taxon>
        <taxon>Bacillati</taxon>
        <taxon>Bacillota</taxon>
        <taxon>Clostridia</taxon>
        <taxon>Peptostreptococcales</taxon>
        <taxon>Anaerovoracaceae</taxon>
        <taxon>Mogibacterium</taxon>
    </lineage>
</organism>
<dbReference type="GeneID" id="78391628"/>
<dbReference type="PANTHER" id="PTHR30460">
    <property type="entry name" value="MODERATE CONDUCTANCE MECHANOSENSITIVE CHANNEL YBIO"/>
    <property type="match status" value="1"/>
</dbReference>
<dbReference type="RefSeq" id="WP_106057318.1">
    <property type="nucleotide sequence ID" value="NZ_CAURSC010000003.1"/>
</dbReference>
<keyword evidence="4" id="KW-1133">Transmembrane helix</keyword>
<accession>A0A2S0L4N9</accession>
<evidence type="ECO:0000259" key="5">
    <source>
        <dbReference type="Pfam" id="PF00924"/>
    </source>
</evidence>
<feature type="domain" description="Mechanosensitive ion channel MscS" evidence="5">
    <location>
        <begin position="98"/>
        <end position="163"/>
    </location>
</feature>
<evidence type="ECO:0000313" key="9">
    <source>
        <dbReference type="Proteomes" id="UP000237883"/>
    </source>
</evidence>
<dbReference type="AlphaFoldDB" id="A0A2S0L4N9"/>
<dbReference type="SUPFAM" id="SSF82689">
    <property type="entry name" value="Mechanosensitive channel protein MscS (YggB), C-terminal domain"/>
    <property type="match status" value="1"/>
</dbReference>
<dbReference type="InterPro" id="IPR049142">
    <property type="entry name" value="MS_channel_1st"/>
</dbReference>
<protein>
    <recommendedName>
        <fullName evidence="10">Mechanosensitive ion channel protein MscS</fullName>
    </recommendedName>
</protein>
<dbReference type="EMBL" id="CP027228">
    <property type="protein sequence ID" value="AVM48245.1"/>
    <property type="molecule type" value="Genomic_DNA"/>
</dbReference>
<dbReference type="GO" id="GO:0008381">
    <property type="term" value="F:mechanosensitive monoatomic ion channel activity"/>
    <property type="evidence" value="ECO:0007669"/>
    <property type="project" value="InterPro"/>
</dbReference>
<feature type="domain" description="Mechanosensitive ion channel transmembrane helices 2/3" evidence="7">
    <location>
        <begin position="61"/>
        <end position="97"/>
    </location>
</feature>
<evidence type="ECO:0000313" key="8">
    <source>
        <dbReference type="EMBL" id="AVM48245.1"/>
    </source>
</evidence>
<evidence type="ECO:0000259" key="6">
    <source>
        <dbReference type="Pfam" id="PF21082"/>
    </source>
</evidence>
<proteinExistence type="inferred from homology"/>
<dbReference type="OrthoDB" id="9809206at2"/>
<dbReference type="SUPFAM" id="SSF82861">
    <property type="entry name" value="Mechanosensitive channel protein MscS (YggB), transmembrane region"/>
    <property type="match status" value="1"/>
</dbReference>
<keyword evidence="4" id="KW-0812">Transmembrane</keyword>
<dbReference type="Proteomes" id="UP000237883">
    <property type="component" value="Chromosome"/>
</dbReference>